<dbReference type="PRINTS" id="PR00114">
    <property type="entry name" value="STPHPHTASE"/>
</dbReference>
<dbReference type="Gene3D" id="3.60.21.10">
    <property type="match status" value="1"/>
</dbReference>
<dbReference type="CDD" id="cd07423">
    <property type="entry name" value="MPP_Prp_like"/>
    <property type="match status" value="1"/>
</dbReference>
<dbReference type="Pfam" id="PF13671">
    <property type="entry name" value="AAA_33"/>
    <property type="match status" value="1"/>
</dbReference>
<evidence type="ECO:0000259" key="1">
    <source>
        <dbReference type="Pfam" id="PF00149"/>
    </source>
</evidence>
<dbReference type="InterPro" id="IPR006186">
    <property type="entry name" value="Ser/Thr-sp_prot-phosphatase"/>
</dbReference>
<dbReference type="InterPro" id="IPR050126">
    <property type="entry name" value="Ap4A_hydrolase"/>
</dbReference>
<dbReference type="SUPFAM" id="SSF52540">
    <property type="entry name" value="P-loop containing nucleoside triphosphate hydrolases"/>
    <property type="match status" value="1"/>
</dbReference>
<dbReference type="Pfam" id="PF00149">
    <property type="entry name" value="Metallophos"/>
    <property type="match status" value="1"/>
</dbReference>
<dbReference type="PANTHER" id="PTHR42850:SF7">
    <property type="entry name" value="BIS(5'-NUCLEOSYL)-TETRAPHOSPHATASE PRPE [ASYMMETRICAL]"/>
    <property type="match status" value="1"/>
</dbReference>
<dbReference type="PANTHER" id="PTHR42850">
    <property type="entry name" value="METALLOPHOSPHOESTERASE"/>
    <property type="match status" value="1"/>
</dbReference>
<dbReference type="InterPro" id="IPR041780">
    <property type="entry name" value="MPP_PrpE-like"/>
</dbReference>
<dbReference type="InterPro" id="IPR027417">
    <property type="entry name" value="P-loop_NTPase"/>
</dbReference>
<dbReference type="InterPro" id="IPR004843">
    <property type="entry name" value="Calcineurin-like_PHP"/>
</dbReference>
<dbReference type="InterPro" id="IPR029052">
    <property type="entry name" value="Metallo-depent_PP-like"/>
</dbReference>
<accession>A0A2W4SI05</accession>
<dbReference type="CDD" id="cd00267">
    <property type="entry name" value="ABC_ATPase"/>
    <property type="match status" value="1"/>
</dbReference>
<evidence type="ECO:0000313" key="3">
    <source>
        <dbReference type="Proteomes" id="UP000249396"/>
    </source>
</evidence>
<feature type="domain" description="Calcineurin-like phosphoesterase" evidence="1">
    <location>
        <begin position="255"/>
        <end position="412"/>
    </location>
</feature>
<name>A0A2W4SI05_9GAMM</name>
<organism evidence="2 3">
    <name type="scientific">Candidatus Methylumidiphilus alinenensis</name>
    <dbReference type="NCBI Taxonomy" id="2202197"/>
    <lineage>
        <taxon>Bacteria</taxon>
        <taxon>Pseudomonadati</taxon>
        <taxon>Pseudomonadota</taxon>
        <taxon>Gammaproteobacteria</taxon>
        <taxon>Methylococcales</taxon>
        <taxon>Candidatus Methylumidiphilus</taxon>
    </lineage>
</organism>
<dbReference type="GO" id="GO:0016791">
    <property type="term" value="F:phosphatase activity"/>
    <property type="evidence" value="ECO:0007669"/>
    <property type="project" value="TreeGrafter"/>
</dbReference>
<protein>
    <recommendedName>
        <fullName evidence="1">Calcineurin-like phosphoesterase domain-containing protein</fullName>
    </recommendedName>
</protein>
<dbReference type="AlphaFoldDB" id="A0A2W4SI05"/>
<dbReference type="SUPFAM" id="SSF56300">
    <property type="entry name" value="Metallo-dependent phosphatases"/>
    <property type="match status" value="1"/>
</dbReference>
<sequence>MHITLPELALVLLVGPSGAGKSTFARCHFLPTEVISSDQCRAMVCDDENDQSATADAFEILHLIAAKRLKAGRFTVIDATNVQPEARKSLLKLARQYYLPTVAIVLDMPLAVCLERNTQRRDRTLKDDIIRAHRGQLHGSLQGLAKEGFRQIHIFNRPEDLDKLKIFRKPNRTNKKSETGPFDLIGDVHGCFDELLILLKLLGYRVSHNTVELSTLKYQIVETNRVPSRHGDADLLHNSTVLRVSHGGHEFEVYHPDGRKLVFLGDLVDRGPKTPLVLRLAMAAVKSHDAFCLSGNHDAKLVKALQGHKVSLTHGLAESMLQMESESEEFRLEVAEFLNTRPSHYVFDGGRLVAAHAGLREEMHGRDGGKVRMFCLYGETTGETDEYGLPIRYPWADDYRGRAMVVYGHTPVVEPQWQNNTLCIDTGCVFGGKLTALRYPEKEIVSVPALVQYYLPTTGAIKSDPN</sequence>
<dbReference type="EMBL" id="QJPH01000401">
    <property type="protein sequence ID" value="PZN75110.1"/>
    <property type="molecule type" value="Genomic_DNA"/>
</dbReference>
<dbReference type="Proteomes" id="UP000249396">
    <property type="component" value="Unassembled WGS sequence"/>
</dbReference>
<reference evidence="2 3" key="1">
    <citation type="journal article" date="2018" name="Aquat. Microb. Ecol.">
        <title>Gammaproteobacterial methanotrophs dominate.</title>
        <authorList>
            <person name="Rissanen A.J."/>
            <person name="Saarenheimo J."/>
            <person name="Tiirola M."/>
            <person name="Peura S."/>
            <person name="Aalto S.L."/>
            <person name="Karvinen A."/>
            <person name="Nykanen H."/>
        </authorList>
    </citation>
    <scope>NUCLEOTIDE SEQUENCE [LARGE SCALE GENOMIC DNA]</scope>
    <source>
        <strain evidence="2">AMbin10</strain>
    </source>
</reference>
<comment type="caution">
    <text evidence="2">The sequence shown here is derived from an EMBL/GenBank/DDBJ whole genome shotgun (WGS) entry which is preliminary data.</text>
</comment>
<evidence type="ECO:0000313" key="2">
    <source>
        <dbReference type="EMBL" id="PZN75110.1"/>
    </source>
</evidence>
<proteinExistence type="predicted"/>
<dbReference type="Gene3D" id="3.40.50.300">
    <property type="entry name" value="P-loop containing nucleotide triphosphate hydrolases"/>
    <property type="match status" value="1"/>
</dbReference>
<dbReference type="GO" id="GO:0005737">
    <property type="term" value="C:cytoplasm"/>
    <property type="evidence" value="ECO:0007669"/>
    <property type="project" value="TreeGrafter"/>
</dbReference>
<gene>
    <name evidence="2" type="ORF">DM484_19650</name>
</gene>